<evidence type="ECO:0000313" key="1">
    <source>
        <dbReference type="EMBL" id="CAG7709970.1"/>
    </source>
</evidence>
<keyword evidence="2" id="KW-1185">Reference proteome</keyword>
<evidence type="ECO:0000313" key="2">
    <source>
        <dbReference type="Proteomes" id="UP000708208"/>
    </source>
</evidence>
<name>A0A8J2NMQ8_9HEXA</name>
<comment type="caution">
    <text evidence="1">The sequence shown here is derived from an EMBL/GenBank/DDBJ whole genome shotgun (WGS) entry which is preliminary data.</text>
</comment>
<protein>
    <submittedName>
        <fullName evidence="1">Uncharacterized protein</fullName>
    </submittedName>
</protein>
<proteinExistence type="predicted"/>
<feature type="non-terminal residue" evidence="1">
    <location>
        <position position="1"/>
    </location>
</feature>
<dbReference type="AlphaFoldDB" id="A0A8J2NMQ8"/>
<sequence length="80" mass="9157">RNHQGWQVDLTWHEALLPVLRFEVSVLPTRMKKPPAQLVRMTESEAILDVLQLVQKQGNKEAKAQAHEMAHIHTSKGQLI</sequence>
<accession>A0A8J2NMQ8</accession>
<dbReference type="EMBL" id="CAJVCH010031325">
    <property type="protein sequence ID" value="CAG7709970.1"/>
    <property type="molecule type" value="Genomic_DNA"/>
</dbReference>
<gene>
    <name evidence="1" type="ORF">AFUS01_LOCUS4950</name>
</gene>
<reference evidence="1" key="1">
    <citation type="submission" date="2021-06" db="EMBL/GenBank/DDBJ databases">
        <authorList>
            <person name="Hodson N. C."/>
            <person name="Mongue J. A."/>
            <person name="Jaron S. K."/>
        </authorList>
    </citation>
    <scope>NUCLEOTIDE SEQUENCE</scope>
</reference>
<organism evidence="1 2">
    <name type="scientific">Allacma fusca</name>
    <dbReference type="NCBI Taxonomy" id="39272"/>
    <lineage>
        <taxon>Eukaryota</taxon>
        <taxon>Metazoa</taxon>
        <taxon>Ecdysozoa</taxon>
        <taxon>Arthropoda</taxon>
        <taxon>Hexapoda</taxon>
        <taxon>Collembola</taxon>
        <taxon>Symphypleona</taxon>
        <taxon>Sminthuridae</taxon>
        <taxon>Allacma</taxon>
    </lineage>
</organism>
<dbReference type="Proteomes" id="UP000708208">
    <property type="component" value="Unassembled WGS sequence"/>
</dbReference>